<protein>
    <recommendedName>
        <fullName evidence="3">Peptide deformylase</fullName>
        <shortName evidence="3">PDF</shortName>
        <ecNumber evidence="3">3.5.1.88</ecNumber>
    </recommendedName>
    <alternativeName>
        <fullName evidence="3">Polypeptide deformylase</fullName>
    </alternativeName>
</protein>
<gene>
    <name evidence="3" type="primary">def</name>
    <name evidence="4" type="ORF">SAMN04488579_10782</name>
</gene>
<proteinExistence type="inferred from homology"/>
<evidence type="ECO:0000256" key="3">
    <source>
        <dbReference type="HAMAP-Rule" id="MF_00163"/>
    </source>
</evidence>
<dbReference type="CDD" id="cd00487">
    <property type="entry name" value="Pep_deformylase"/>
    <property type="match status" value="1"/>
</dbReference>
<dbReference type="NCBIfam" id="TIGR00079">
    <property type="entry name" value="pept_deformyl"/>
    <property type="match status" value="1"/>
</dbReference>
<name>A0A1H3EIX7_EUBBA</name>
<dbReference type="GO" id="GO:0006412">
    <property type="term" value="P:translation"/>
    <property type="evidence" value="ECO:0007669"/>
    <property type="project" value="UniProtKB-UniRule"/>
</dbReference>
<accession>A0A1H3EIX7</accession>
<dbReference type="OrthoDB" id="9784988at2"/>
<feature type="binding site" evidence="3">
    <location>
        <position position="88"/>
    </location>
    <ligand>
        <name>Fe cation</name>
        <dbReference type="ChEBI" id="CHEBI:24875"/>
    </ligand>
</feature>
<evidence type="ECO:0000313" key="4">
    <source>
        <dbReference type="EMBL" id="SDX78545.1"/>
    </source>
</evidence>
<keyword evidence="2 3" id="KW-0408">Iron</keyword>
<organism evidence="4 5">
    <name type="scientific">Eubacterium barkeri</name>
    <name type="common">Clostridium barkeri</name>
    <dbReference type="NCBI Taxonomy" id="1528"/>
    <lineage>
        <taxon>Bacteria</taxon>
        <taxon>Bacillati</taxon>
        <taxon>Bacillota</taxon>
        <taxon>Clostridia</taxon>
        <taxon>Eubacteriales</taxon>
        <taxon>Eubacteriaceae</taxon>
        <taxon>Eubacterium</taxon>
    </lineage>
</organism>
<dbReference type="InterPro" id="IPR036821">
    <property type="entry name" value="Peptide_deformylase_sf"/>
</dbReference>
<evidence type="ECO:0000256" key="2">
    <source>
        <dbReference type="ARBA" id="ARBA00023004"/>
    </source>
</evidence>
<dbReference type="InterPro" id="IPR023635">
    <property type="entry name" value="Peptide_deformylase"/>
</dbReference>
<dbReference type="EC" id="3.5.1.88" evidence="3"/>
<evidence type="ECO:0000256" key="1">
    <source>
        <dbReference type="ARBA" id="ARBA00010759"/>
    </source>
</evidence>
<evidence type="ECO:0000313" key="5">
    <source>
        <dbReference type="Proteomes" id="UP000199652"/>
    </source>
</evidence>
<comment type="similarity">
    <text evidence="1 3">Belongs to the polypeptide deformylase family.</text>
</comment>
<dbReference type="NCBIfam" id="NF001159">
    <property type="entry name" value="PRK00150.1-3"/>
    <property type="match status" value="1"/>
</dbReference>
<dbReference type="STRING" id="1528.SAMN04488579_10782"/>
<dbReference type="Proteomes" id="UP000199652">
    <property type="component" value="Unassembled WGS sequence"/>
</dbReference>
<comment type="catalytic activity">
    <reaction evidence="3">
        <text>N-terminal N-formyl-L-methionyl-[peptide] + H2O = N-terminal L-methionyl-[peptide] + formate</text>
        <dbReference type="Rhea" id="RHEA:24420"/>
        <dbReference type="Rhea" id="RHEA-COMP:10639"/>
        <dbReference type="Rhea" id="RHEA-COMP:10640"/>
        <dbReference type="ChEBI" id="CHEBI:15377"/>
        <dbReference type="ChEBI" id="CHEBI:15740"/>
        <dbReference type="ChEBI" id="CHEBI:49298"/>
        <dbReference type="ChEBI" id="CHEBI:64731"/>
        <dbReference type="EC" id="3.5.1.88"/>
    </reaction>
</comment>
<dbReference type="GO" id="GO:0046872">
    <property type="term" value="F:metal ion binding"/>
    <property type="evidence" value="ECO:0007669"/>
    <property type="project" value="UniProtKB-KW"/>
</dbReference>
<dbReference type="AlphaFoldDB" id="A0A1H3EIX7"/>
<dbReference type="GO" id="GO:0042586">
    <property type="term" value="F:peptide deformylase activity"/>
    <property type="evidence" value="ECO:0007669"/>
    <property type="project" value="UniProtKB-UniRule"/>
</dbReference>
<dbReference type="PANTHER" id="PTHR10458">
    <property type="entry name" value="PEPTIDE DEFORMYLASE"/>
    <property type="match status" value="1"/>
</dbReference>
<keyword evidence="3" id="KW-0648">Protein biosynthesis</keyword>
<feature type="binding site" evidence="3">
    <location>
        <position position="134"/>
    </location>
    <ligand>
        <name>Fe cation</name>
        <dbReference type="ChEBI" id="CHEBI:24875"/>
    </ligand>
</feature>
<dbReference type="PRINTS" id="PR01576">
    <property type="entry name" value="PDEFORMYLASE"/>
</dbReference>
<feature type="active site" evidence="3">
    <location>
        <position position="131"/>
    </location>
</feature>
<keyword evidence="3" id="KW-0378">Hydrolase</keyword>
<dbReference type="EMBL" id="FNOU01000007">
    <property type="protein sequence ID" value="SDX78545.1"/>
    <property type="molecule type" value="Genomic_DNA"/>
</dbReference>
<dbReference type="HAMAP" id="MF_00163">
    <property type="entry name" value="Pep_deformylase"/>
    <property type="match status" value="1"/>
</dbReference>
<dbReference type="SUPFAM" id="SSF56420">
    <property type="entry name" value="Peptide deformylase"/>
    <property type="match status" value="1"/>
</dbReference>
<comment type="cofactor">
    <cofactor evidence="3">
        <name>Fe(2+)</name>
        <dbReference type="ChEBI" id="CHEBI:29033"/>
    </cofactor>
    <text evidence="3">Binds 1 Fe(2+) ion.</text>
</comment>
<sequence>MAIRNMRVNDDPILHKKAREIPEVNDRIRELAQDMLDTMYDQEGVGLAGPQVGILKRIVVIDVGEGPVVMINPEIVSTEGSIVEDEACLSFPDQSGPVERPECAVARYTDLEGNLCEIEGHELMARAICHELDHLDGVVFLDRVIPQ</sequence>
<dbReference type="PANTHER" id="PTHR10458:SF22">
    <property type="entry name" value="PEPTIDE DEFORMYLASE"/>
    <property type="match status" value="1"/>
</dbReference>
<keyword evidence="5" id="KW-1185">Reference proteome</keyword>
<dbReference type="Pfam" id="PF01327">
    <property type="entry name" value="Pep_deformylase"/>
    <property type="match status" value="1"/>
</dbReference>
<dbReference type="Gene3D" id="3.90.45.10">
    <property type="entry name" value="Peptide deformylase"/>
    <property type="match status" value="1"/>
</dbReference>
<comment type="function">
    <text evidence="3">Removes the formyl group from the N-terminal Met of newly synthesized proteins. Requires at least a dipeptide for an efficient rate of reaction. N-terminal L-methionine is a prerequisite for activity but the enzyme has broad specificity at other positions.</text>
</comment>
<dbReference type="RefSeq" id="WP_090244457.1">
    <property type="nucleotide sequence ID" value="NZ_FNOU01000007.1"/>
</dbReference>
<dbReference type="PIRSF" id="PIRSF004749">
    <property type="entry name" value="Pep_def"/>
    <property type="match status" value="1"/>
</dbReference>
<keyword evidence="3" id="KW-0479">Metal-binding</keyword>
<reference evidence="5" key="1">
    <citation type="submission" date="2016-10" db="EMBL/GenBank/DDBJ databases">
        <authorList>
            <person name="Varghese N."/>
            <person name="Submissions S."/>
        </authorList>
    </citation>
    <scope>NUCLEOTIDE SEQUENCE [LARGE SCALE GENOMIC DNA]</scope>
    <source>
        <strain evidence="5">VPI 5359</strain>
    </source>
</reference>
<feature type="binding site" evidence="3">
    <location>
        <position position="130"/>
    </location>
    <ligand>
        <name>Fe cation</name>
        <dbReference type="ChEBI" id="CHEBI:24875"/>
    </ligand>
</feature>